<name>A0ABY4GY72_9BACI</name>
<dbReference type="InterPro" id="IPR006115">
    <property type="entry name" value="6PGDH_NADP-bd"/>
</dbReference>
<dbReference type="PANTHER" id="PTHR22981">
    <property type="entry name" value="3-HYDROXYISOBUTYRATE DEHYDROGENASE-RELATED"/>
    <property type="match status" value="1"/>
</dbReference>
<keyword evidence="7" id="KW-1185">Reference proteome</keyword>
<accession>A0ABY4GY72</accession>
<proteinExistence type="inferred from homology"/>
<dbReference type="Gene3D" id="3.40.50.720">
    <property type="entry name" value="NAD(P)-binding Rossmann-like Domain"/>
    <property type="match status" value="1"/>
</dbReference>
<dbReference type="InterPro" id="IPR002204">
    <property type="entry name" value="3-OH-isobutyrate_DH-rel_CS"/>
</dbReference>
<evidence type="ECO:0000256" key="3">
    <source>
        <dbReference type="ARBA" id="ARBA00023027"/>
    </source>
</evidence>
<dbReference type="Gene3D" id="1.10.1040.10">
    <property type="entry name" value="N-(1-d-carboxylethyl)-l-norvaline Dehydrogenase, domain 2"/>
    <property type="match status" value="1"/>
</dbReference>
<feature type="domain" description="3-hydroxyisobutyrate dehydrogenase-like NAD-binding" evidence="5">
    <location>
        <begin position="167"/>
        <end position="284"/>
    </location>
</feature>
<protein>
    <submittedName>
        <fullName evidence="6">NAD(P)-dependent oxidoreductase</fullName>
    </submittedName>
</protein>
<dbReference type="Pfam" id="PF03446">
    <property type="entry name" value="NAD_binding_2"/>
    <property type="match status" value="1"/>
</dbReference>
<evidence type="ECO:0000313" key="6">
    <source>
        <dbReference type="EMBL" id="UOQ93146.1"/>
    </source>
</evidence>
<comment type="similarity">
    <text evidence="1">Belongs to the HIBADH-related family.</text>
</comment>
<evidence type="ECO:0000259" key="5">
    <source>
        <dbReference type="Pfam" id="PF14833"/>
    </source>
</evidence>
<reference evidence="6 7" key="1">
    <citation type="submission" date="2022-04" db="EMBL/GenBank/DDBJ databases">
        <title>Halobacillus sp. isolated from saltern.</title>
        <authorList>
            <person name="Won M."/>
            <person name="Lee C.-M."/>
            <person name="Woen H.-Y."/>
            <person name="Kwon S.-W."/>
        </authorList>
    </citation>
    <scope>NUCLEOTIDE SEQUENCE [LARGE SCALE GENOMIC DNA]</scope>
    <source>
        <strain evidence="6 7">SSTM10-2</strain>
    </source>
</reference>
<evidence type="ECO:0000313" key="7">
    <source>
        <dbReference type="Proteomes" id="UP000831880"/>
    </source>
</evidence>
<keyword evidence="2" id="KW-0560">Oxidoreductase</keyword>
<feature type="domain" description="6-phosphogluconate dehydrogenase NADP-binding" evidence="4">
    <location>
        <begin position="3"/>
        <end position="160"/>
    </location>
</feature>
<dbReference type="EMBL" id="CP095074">
    <property type="protein sequence ID" value="UOQ93146.1"/>
    <property type="molecule type" value="Genomic_DNA"/>
</dbReference>
<dbReference type="InterPro" id="IPR008927">
    <property type="entry name" value="6-PGluconate_DH-like_C_sf"/>
</dbReference>
<dbReference type="PANTHER" id="PTHR22981:SF7">
    <property type="entry name" value="3-HYDROXYISOBUTYRATE DEHYDROGENASE, MITOCHONDRIAL"/>
    <property type="match status" value="1"/>
</dbReference>
<dbReference type="InterPro" id="IPR029154">
    <property type="entry name" value="HIBADH-like_NADP-bd"/>
</dbReference>
<evidence type="ECO:0000256" key="2">
    <source>
        <dbReference type="ARBA" id="ARBA00023002"/>
    </source>
</evidence>
<dbReference type="SUPFAM" id="SSF51735">
    <property type="entry name" value="NAD(P)-binding Rossmann-fold domains"/>
    <property type="match status" value="1"/>
</dbReference>
<gene>
    <name evidence="6" type="ORF">MUO14_22620</name>
</gene>
<keyword evidence="3" id="KW-0520">NAD</keyword>
<dbReference type="PIRSF" id="PIRSF000103">
    <property type="entry name" value="HIBADH"/>
    <property type="match status" value="1"/>
</dbReference>
<dbReference type="InterPro" id="IPR015815">
    <property type="entry name" value="HIBADH-related"/>
</dbReference>
<dbReference type="Proteomes" id="UP000831880">
    <property type="component" value="Chromosome"/>
</dbReference>
<dbReference type="InterPro" id="IPR013328">
    <property type="entry name" value="6PGD_dom2"/>
</dbReference>
<evidence type="ECO:0000256" key="1">
    <source>
        <dbReference type="ARBA" id="ARBA00009080"/>
    </source>
</evidence>
<sequence length="295" mass="32274">MKKIGFIGLGNMGLPMSKNLLAANFIVYGLDLNKKAEEALQEFGGLTGVSISEMTGVCDVIITSLPSSDAVEEIFLGEEGLIKHSQPGMILMDTSTVAPEMNLKVEKAVRNKGIEYLAAPVSGGVIGAVNRTLTFMVGGSEETYQKALPIMNVLGEKIFHVNEKIDSGTATKLINNLLIGFYTAGVSEALNLAKQSNIDLENLYEILNVSYAKSRIFERNYKSFIANDDYEPGFSLKLLRKDLGFALDLAEKHHLDLPISKNLFDMYEEAEESGLGEKDMSVVFQKLSEQSTSKL</sequence>
<dbReference type="SUPFAM" id="SSF48179">
    <property type="entry name" value="6-phosphogluconate dehydrogenase C-terminal domain-like"/>
    <property type="match status" value="1"/>
</dbReference>
<organism evidence="6 7">
    <name type="scientific">Halobacillus shinanisalinarum</name>
    <dbReference type="NCBI Taxonomy" id="2932258"/>
    <lineage>
        <taxon>Bacteria</taxon>
        <taxon>Bacillati</taxon>
        <taxon>Bacillota</taxon>
        <taxon>Bacilli</taxon>
        <taxon>Bacillales</taxon>
        <taxon>Bacillaceae</taxon>
        <taxon>Halobacillus</taxon>
    </lineage>
</organism>
<dbReference type="Pfam" id="PF14833">
    <property type="entry name" value="NAD_binding_11"/>
    <property type="match status" value="1"/>
</dbReference>
<dbReference type="PROSITE" id="PS00895">
    <property type="entry name" value="3_HYDROXYISOBUT_DH"/>
    <property type="match status" value="1"/>
</dbReference>
<evidence type="ECO:0000259" key="4">
    <source>
        <dbReference type="Pfam" id="PF03446"/>
    </source>
</evidence>
<dbReference type="InterPro" id="IPR036291">
    <property type="entry name" value="NAD(P)-bd_dom_sf"/>
</dbReference>
<dbReference type="RefSeq" id="WP_244752750.1">
    <property type="nucleotide sequence ID" value="NZ_CP095074.1"/>
</dbReference>